<protein>
    <submittedName>
        <fullName evidence="2">Uncharacterized protein</fullName>
    </submittedName>
</protein>
<dbReference type="HOGENOM" id="CLU_2027356_0_0_1"/>
<evidence type="ECO:0000313" key="3">
    <source>
        <dbReference type="Proteomes" id="UP000008065"/>
    </source>
</evidence>
<gene>
    <name evidence="2" type="ORF">NEUTE1DRAFT_78549</name>
</gene>
<dbReference type="Proteomes" id="UP000008065">
    <property type="component" value="Unassembled WGS sequence"/>
</dbReference>
<dbReference type="RefSeq" id="XP_009849256.1">
    <property type="nucleotide sequence ID" value="XM_009850954.1"/>
</dbReference>
<feature type="compositionally biased region" description="Polar residues" evidence="1">
    <location>
        <begin position="79"/>
        <end position="88"/>
    </location>
</feature>
<proteinExistence type="predicted"/>
<reference evidence="3" key="1">
    <citation type="journal article" date="2011" name="Genetics">
        <title>Massive changes in genome architecture accompany the transition to self-fertility in the filamentous fungus Neurospora tetrasperma.</title>
        <authorList>
            <person name="Ellison C.E."/>
            <person name="Stajich J.E."/>
            <person name="Jacobson D.J."/>
            <person name="Natvig D.O."/>
            <person name="Lapidus A."/>
            <person name="Foster B."/>
            <person name="Aerts A."/>
            <person name="Riley R."/>
            <person name="Lindquist E.A."/>
            <person name="Grigoriev I.V."/>
            <person name="Taylor J.W."/>
        </authorList>
    </citation>
    <scope>NUCLEOTIDE SEQUENCE [LARGE SCALE GENOMIC DNA]</scope>
    <source>
        <strain evidence="3">FGSC 2508 / P0657</strain>
    </source>
</reference>
<organism evidence="2 3">
    <name type="scientific">Neurospora tetrasperma (strain FGSC 2508 / ATCC MYA-4615 / P0657)</name>
    <dbReference type="NCBI Taxonomy" id="510951"/>
    <lineage>
        <taxon>Eukaryota</taxon>
        <taxon>Fungi</taxon>
        <taxon>Dikarya</taxon>
        <taxon>Ascomycota</taxon>
        <taxon>Pezizomycotina</taxon>
        <taxon>Sordariomycetes</taxon>
        <taxon>Sordariomycetidae</taxon>
        <taxon>Sordariales</taxon>
        <taxon>Sordariaceae</taxon>
        <taxon>Neurospora</taxon>
    </lineage>
</organism>
<keyword evidence="3" id="KW-1185">Reference proteome</keyword>
<dbReference type="AlphaFoldDB" id="F8MIG3"/>
<sequence>MVPLSLERQAADGSLHVDITVPQGFVVFENDPILKIGELDKDEAVLRLIPGTRCTAGDALGLGQTPPGTARESPHHQRSCWTGASTCNDNKRYLPLREKSPPLRRGPSSPSLPPRNAMVLGW</sequence>
<name>F8MIG3_NEUT8</name>
<dbReference type="OrthoDB" id="10350715at2759"/>
<feature type="region of interest" description="Disordered" evidence="1">
    <location>
        <begin position="56"/>
        <end position="122"/>
    </location>
</feature>
<evidence type="ECO:0000313" key="2">
    <source>
        <dbReference type="EMBL" id="EGO58967.1"/>
    </source>
</evidence>
<dbReference type="KEGG" id="nte:NEUTE1DRAFT78549"/>
<feature type="compositionally biased region" description="Basic and acidic residues" evidence="1">
    <location>
        <begin position="89"/>
        <end position="101"/>
    </location>
</feature>
<dbReference type="EMBL" id="GL891303">
    <property type="protein sequence ID" value="EGO58967.1"/>
    <property type="molecule type" value="Genomic_DNA"/>
</dbReference>
<dbReference type="GeneID" id="20830116"/>
<dbReference type="VEuPathDB" id="FungiDB:NEUTE1DRAFT_78549"/>
<accession>F8MIG3</accession>
<evidence type="ECO:0000256" key="1">
    <source>
        <dbReference type="SAM" id="MobiDB-lite"/>
    </source>
</evidence>